<dbReference type="PROSITE" id="PS50043">
    <property type="entry name" value="HTH_LUXR_2"/>
    <property type="match status" value="1"/>
</dbReference>
<accession>A0A7D6VLH1</accession>
<evidence type="ECO:0000313" key="3">
    <source>
        <dbReference type="EMBL" id="MBA8062023.1"/>
    </source>
</evidence>
<dbReference type="InterPro" id="IPR039420">
    <property type="entry name" value="WalR-like"/>
</dbReference>
<sequence>MLPGRCKNAIIISKLPIIQTGLKGVMQGQFSDYELTYCRSVEELTLLQLRCSDLVIADLTRDCSNPRAICDQYYSLLSQYRDIHWVFLVSRLFYPLAVELLMCPVSSLLSDAEPIESLVNVIHSGNTRAERISKVLLSPPIIPELQDHSARSIVLTLSERKVLRLLGKGWGINQIAMLLKKSNKTISAQKNSAMRRLSIHSNAEMYAWINSSQGARELNLPSVYGETTEWKAEITKAMSHW</sequence>
<dbReference type="EMBL" id="JABXRI010000001">
    <property type="protein sequence ID" value="MBA8062023.1"/>
    <property type="molecule type" value="Genomic_DNA"/>
</dbReference>
<evidence type="ECO:0000259" key="2">
    <source>
        <dbReference type="PROSITE" id="PS50043"/>
    </source>
</evidence>
<dbReference type="Pfam" id="PF00196">
    <property type="entry name" value="GerE"/>
    <property type="match status" value="1"/>
</dbReference>
<dbReference type="AlphaFoldDB" id="A0A7D6VLH1"/>
<reference evidence="5 6" key="1">
    <citation type="submission" date="2020-06" db="EMBL/GenBank/DDBJ databases">
        <title>REHAB project genomes.</title>
        <authorList>
            <person name="Shaw L.P."/>
        </authorList>
    </citation>
    <scope>NUCLEOTIDE SEQUENCE [LARGE SCALE GENOMIC DNA]</scope>
    <source>
        <strain evidence="3 6">RHBSTW-00116</strain>
        <strain evidence="5">RHBSTW-00334</strain>
    </source>
</reference>
<dbReference type="InterPro" id="IPR036388">
    <property type="entry name" value="WH-like_DNA-bd_sf"/>
</dbReference>
<dbReference type="GO" id="GO:0003677">
    <property type="term" value="F:DNA binding"/>
    <property type="evidence" value="ECO:0007669"/>
    <property type="project" value="UniProtKB-KW"/>
</dbReference>
<feature type="domain" description="HTH luxR-type" evidence="2">
    <location>
        <begin position="148"/>
        <end position="213"/>
    </location>
</feature>
<dbReference type="OrthoDB" id="6565473at2"/>
<dbReference type="PANTHER" id="PTHR43214:SF30">
    <property type="entry name" value="TRANSCRIPTION FACTOR YJJQ-RELATED"/>
    <property type="match status" value="1"/>
</dbReference>
<evidence type="ECO:0000313" key="6">
    <source>
        <dbReference type="Proteomes" id="UP000591803"/>
    </source>
</evidence>
<gene>
    <name evidence="3" type="ORF">HV077_06345</name>
    <name evidence="4" type="ORF">HV164_19355</name>
</gene>
<dbReference type="InterPro" id="IPR016032">
    <property type="entry name" value="Sig_transdc_resp-reg_C-effctor"/>
</dbReference>
<dbReference type="EMBL" id="CP056597">
    <property type="protein sequence ID" value="QLY38553.1"/>
    <property type="molecule type" value="Genomic_DNA"/>
</dbReference>
<evidence type="ECO:0000313" key="4">
    <source>
        <dbReference type="EMBL" id="QLY38553.1"/>
    </source>
</evidence>
<dbReference type="CDD" id="cd06170">
    <property type="entry name" value="LuxR_C_like"/>
    <property type="match status" value="1"/>
</dbReference>
<dbReference type="SUPFAM" id="SSF46894">
    <property type="entry name" value="C-terminal effector domain of the bipartite response regulators"/>
    <property type="match status" value="1"/>
</dbReference>
<reference evidence="4" key="2">
    <citation type="journal article" date="2021" name="Microb. Genom.">
        <title>A genomic epidemiological study shows that prevalence of antimicrobial resistance in Enterobacterales is associated with the livestock host, as well as antimicrobial usage.</title>
        <authorList>
            <person name="AbuOun M."/>
            <person name="Jones H."/>
            <person name="Stubberfield E."/>
            <person name="Gilson D."/>
            <person name="Shaw L.P."/>
            <person name="Hubbard A.T.M."/>
            <person name="Chau K.K."/>
            <person name="Sebra R."/>
            <person name="Peto T.E.A."/>
            <person name="Crook D.W."/>
            <person name="Read D.S."/>
            <person name="Gweon H.S."/>
            <person name="Walker A.S."/>
            <person name="Stoesser N."/>
            <person name="Smith R.P."/>
            <person name="Anjum M.F."/>
            <person name="On Behalf Of The Rehab Consortium."/>
        </authorList>
    </citation>
    <scope>NUCLEOTIDE SEQUENCE</scope>
    <source>
        <strain evidence="4">RHBSTW-00334</strain>
    </source>
</reference>
<dbReference type="Gene3D" id="1.10.10.10">
    <property type="entry name" value="Winged helix-like DNA-binding domain superfamily/Winged helix DNA-binding domain"/>
    <property type="match status" value="1"/>
</dbReference>
<dbReference type="InterPro" id="IPR000792">
    <property type="entry name" value="Tscrpt_reg_LuxR_C"/>
</dbReference>
<protein>
    <submittedName>
        <fullName evidence="3">Response regulator transcription factor</fullName>
    </submittedName>
</protein>
<keyword evidence="1" id="KW-0238">DNA-binding</keyword>
<dbReference type="SMART" id="SM00421">
    <property type="entry name" value="HTH_LUXR"/>
    <property type="match status" value="1"/>
</dbReference>
<organism evidence="3 6">
    <name type="scientific">Citrobacter freundii</name>
    <dbReference type="NCBI Taxonomy" id="546"/>
    <lineage>
        <taxon>Bacteria</taxon>
        <taxon>Pseudomonadati</taxon>
        <taxon>Pseudomonadota</taxon>
        <taxon>Gammaproteobacteria</taxon>
        <taxon>Enterobacterales</taxon>
        <taxon>Enterobacteriaceae</taxon>
        <taxon>Citrobacter</taxon>
        <taxon>Citrobacter freundii complex</taxon>
    </lineage>
</organism>
<name>A0A7D6VLH1_CITFR</name>
<dbReference type="RefSeq" id="WP_117342363.1">
    <property type="nucleotide sequence ID" value="NZ_CP038856.1"/>
</dbReference>
<dbReference type="GO" id="GO:0006355">
    <property type="term" value="P:regulation of DNA-templated transcription"/>
    <property type="evidence" value="ECO:0007669"/>
    <property type="project" value="InterPro"/>
</dbReference>
<evidence type="ECO:0000313" key="5">
    <source>
        <dbReference type="Proteomes" id="UP000512043"/>
    </source>
</evidence>
<dbReference type="Proteomes" id="UP000591803">
    <property type="component" value="Unassembled WGS sequence"/>
</dbReference>
<dbReference type="PANTHER" id="PTHR43214">
    <property type="entry name" value="TWO-COMPONENT RESPONSE REGULATOR"/>
    <property type="match status" value="1"/>
</dbReference>
<evidence type="ECO:0000256" key="1">
    <source>
        <dbReference type="ARBA" id="ARBA00023125"/>
    </source>
</evidence>
<proteinExistence type="predicted"/>
<dbReference type="Proteomes" id="UP000512043">
    <property type="component" value="Chromosome"/>
</dbReference>